<dbReference type="GO" id="GO:0005730">
    <property type="term" value="C:nucleolus"/>
    <property type="evidence" value="ECO:0007669"/>
    <property type="project" value="TreeGrafter"/>
</dbReference>
<dbReference type="Pfam" id="PF00271">
    <property type="entry name" value="Helicase_C"/>
    <property type="match status" value="1"/>
</dbReference>
<evidence type="ECO:0000256" key="2">
    <source>
        <dbReference type="ARBA" id="ARBA00022801"/>
    </source>
</evidence>
<dbReference type="InterPro" id="IPR002464">
    <property type="entry name" value="DNA/RNA_helicase_DEAH_CS"/>
</dbReference>
<dbReference type="EMBL" id="JADFTS010000004">
    <property type="protein sequence ID" value="KAF9608080.1"/>
    <property type="molecule type" value="Genomic_DNA"/>
</dbReference>
<dbReference type="CDD" id="cd18791">
    <property type="entry name" value="SF2_C_RHA"/>
    <property type="match status" value="1"/>
</dbReference>
<protein>
    <recommendedName>
        <fullName evidence="1">RNA helicase</fullName>
        <ecNumber evidence="1">3.6.4.13</ecNumber>
    </recommendedName>
</protein>
<keyword evidence="3" id="KW-0067">ATP-binding</keyword>
<keyword evidence="3" id="KW-0547">Nucleotide-binding</keyword>
<dbReference type="PROSITE" id="PS51194">
    <property type="entry name" value="HELICASE_CTER"/>
    <property type="match status" value="1"/>
</dbReference>
<dbReference type="InterPro" id="IPR014001">
    <property type="entry name" value="Helicase_ATP-bd"/>
</dbReference>
<feature type="domain" description="Helicase C-terminal" evidence="6">
    <location>
        <begin position="118"/>
        <end position="245"/>
    </location>
</feature>
<dbReference type="PROSITE" id="PS51192">
    <property type="entry name" value="HELICASE_ATP_BIND_1"/>
    <property type="match status" value="1"/>
</dbReference>
<feature type="domain" description="Helicase ATP-binding" evidence="5">
    <location>
        <begin position="1"/>
        <end position="109"/>
    </location>
</feature>
<dbReference type="Proteomes" id="UP000631114">
    <property type="component" value="Unassembled WGS sequence"/>
</dbReference>
<dbReference type="PANTHER" id="PTHR18934:SF118">
    <property type="entry name" value="ATP-DEPENDENT RNA HELICASE DHX33"/>
    <property type="match status" value="1"/>
</dbReference>
<keyword evidence="8" id="KW-1185">Reference proteome</keyword>
<dbReference type="GO" id="GO:0003725">
    <property type="term" value="F:double-stranded RNA binding"/>
    <property type="evidence" value="ECO:0007669"/>
    <property type="project" value="TreeGrafter"/>
</dbReference>
<evidence type="ECO:0000259" key="6">
    <source>
        <dbReference type="PROSITE" id="PS51194"/>
    </source>
</evidence>
<feature type="non-terminal residue" evidence="7">
    <location>
        <position position="245"/>
    </location>
</feature>
<keyword evidence="2" id="KW-0378">Hydrolase</keyword>
<organism evidence="7 8">
    <name type="scientific">Coptis chinensis</name>
    <dbReference type="NCBI Taxonomy" id="261450"/>
    <lineage>
        <taxon>Eukaryota</taxon>
        <taxon>Viridiplantae</taxon>
        <taxon>Streptophyta</taxon>
        <taxon>Embryophyta</taxon>
        <taxon>Tracheophyta</taxon>
        <taxon>Spermatophyta</taxon>
        <taxon>Magnoliopsida</taxon>
        <taxon>Ranunculales</taxon>
        <taxon>Ranunculaceae</taxon>
        <taxon>Coptidoideae</taxon>
        <taxon>Coptis</taxon>
    </lineage>
</organism>
<dbReference type="OrthoDB" id="1936457at2759"/>
<gene>
    <name evidence="7" type="ORF">IFM89_006007</name>
</gene>
<dbReference type="GO" id="GO:0016787">
    <property type="term" value="F:hydrolase activity"/>
    <property type="evidence" value="ECO:0007669"/>
    <property type="project" value="UniProtKB-KW"/>
</dbReference>
<dbReference type="Gene3D" id="3.40.50.300">
    <property type="entry name" value="P-loop containing nucleotide triphosphate hydrolases"/>
    <property type="match status" value="2"/>
</dbReference>
<name>A0A835LUL6_9MAGN</name>
<evidence type="ECO:0000259" key="5">
    <source>
        <dbReference type="PROSITE" id="PS51192"/>
    </source>
</evidence>
<accession>A0A835LUL6</accession>
<dbReference type="PANTHER" id="PTHR18934">
    <property type="entry name" value="ATP-DEPENDENT RNA HELICASE"/>
    <property type="match status" value="1"/>
</dbReference>
<dbReference type="SUPFAM" id="SSF52540">
    <property type="entry name" value="P-loop containing nucleoside triphosphate hydrolases"/>
    <property type="match status" value="1"/>
</dbReference>
<dbReference type="AlphaFoldDB" id="A0A835LUL6"/>
<dbReference type="InterPro" id="IPR027417">
    <property type="entry name" value="P-loop_NTPase"/>
</dbReference>
<dbReference type="EC" id="3.6.4.13" evidence="1"/>
<keyword evidence="3" id="KW-0347">Helicase</keyword>
<dbReference type="GO" id="GO:0045943">
    <property type="term" value="P:positive regulation of transcription by RNA polymerase I"/>
    <property type="evidence" value="ECO:0007669"/>
    <property type="project" value="TreeGrafter"/>
</dbReference>
<reference evidence="7 8" key="1">
    <citation type="submission" date="2020-10" db="EMBL/GenBank/DDBJ databases">
        <title>The Coptis chinensis genome and diversification of protoberbering-type alkaloids.</title>
        <authorList>
            <person name="Wang B."/>
            <person name="Shu S."/>
            <person name="Song C."/>
            <person name="Liu Y."/>
        </authorList>
    </citation>
    <scope>NUCLEOTIDE SEQUENCE [LARGE SCALE GENOMIC DNA]</scope>
    <source>
        <strain evidence="7">HL-2020</strain>
        <tissue evidence="7">Leaf</tissue>
    </source>
</reference>
<evidence type="ECO:0000256" key="1">
    <source>
        <dbReference type="ARBA" id="ARBA00012552"/>
    </source>
</evidence>
<evidence type="ECO:0000313" key="8">
    <source>
        <dbReference type="Proteomes" id="UP000631114"/>
    </source>
</evidence>
<comment type="catalytic activity">
    <reaction evidence="4">
        <text>ATP + H2O = ADP + phosphate + H(+)</text>
        <dbReference type="Rhea" id="RHEA:13065"/>
        <dbReference type="ChEBI" id="CHEBI:15377"/>
        <dbReference type="ChEBI" id="CHEBI:15378"/>
        <dbReference type="ChEBI" id="CHEBI:30616"/>
        <dbReference type="ChEBI" id="CHEBI:43474"/>
        <dbReference type="ChEBI" id="CHEBI:456216"/>
        <dbReference type="EC" id="3.6.4.13"/>
    </reaction>
</comment>
<dbReference type="InterPro" id="IPR001650">
    <property type="entry name" value="Helicase_C-like"/>
</dbReference>
<proteinExistence type="predicted"/>
<sequence>NKDLNSKENLYPLPQNYRSFYLKREGKVIGITRPRHVAKRVAEESGVELGQREALLDPFLSKYSVIIVDEAHERTGRKFPPLKLIVMSASLDAKGFSDYFFGAKAVHVQGRQYPVDILITLRLIHLEEGPGDVLVFLTGQEEIESVERLVKERIRQLSEDNQNMITFPIYSALPSEKQMLAFKPAPSGFQKVILATNIAETSLTFPGIKYVIDPGVVKAWCCNPRTGMESLNIVPTSKAQPLQRR</sequence>
<evidence type="ECO:0000256" key="4">
    <source>
        <dbReference type="ARBA" id="ARBA00047984"/>
    </source>
</evidence>
<evidence type="ECO:0000256" key="3">
    <source>
        <dbReference type="ARBA" id="ARBA00022806"/>
    </source>
</evidence>
<dbReference type="PROSITE" id="PS00690">
    <property type="entry name" value="DEAH_ATP_HELICASE"/>
    <property type="match status" value="1"/>
</dbReference>
<evidence type="ECO:0000313" key="7">
    <source>
        <dbReference type="EMBL" id="KAF9608080.1"/>
    </source>
</evidence>
<dbReference type="GO" id="GO:0003724">
    <property type="term" value="F:RNA helicase activity"/>
    <property type="evidence" value="ECO:0007669"/>
    <property type="project" value="UniProtKB-EC"/>
</dbReference>
<comment type="caution">
    <text evidence="7">The sequence shown here is derived from an EMBL/GenBank/DDBJ whole genome shotgun (WGS) entry which is preliminary data.</text>
</comment>